<dbReference type="InterPro" id="IPR013663">
    <property type="entry name" value="Helicase_SWF/SNF/SWI_bac"/>
</dbReference>
<keyword evidence="4" id="KW-0547">Nucleotide-binding</keyword>
<evidence type="ECO:0000256" key="1">
    <source>
        <dbReference type="ARBA" id="ARBA00022801"/>
    </source>
</evidence>
<accession>A0ABV6DEU3</accession>
<keyword evidence="1 4" id="KW-0378">Hydrolase</keyword>
<evidence type="ECO:0000259" key="2">
    <source>
        <dbReference type="PROSITE" id="PS51192"/>
    </source>
</evidence>
<dbReference type="PROSITE" id="PS51194">
    <property type="entry name" value="HELICASE_CTER"/>
    <property type="match status" value="1"/>
</dbReference>
<keyword evidence="4" id="KW-0067">ATP-binding</keyword>
<dbReference type="SMART" id="SM00487">
    <property type="entry name" value="DEXDc"/>
    <property type="match status" value="1"/>
</dbReference>
<comment type="caution">
    <text evidence="4">The sequence shown here is derived from an EMBL/GenBank/DDBJ whole genome shotgun (WGS) entry which is preliminary data.</text>
</comment>
<feature type="domain" description="Helicase ATP-binding" evidence="2">
    <location>
        <begin position="563"/>
        <end position="728"/>
    </location>
</feature>
<dbReference type="Pfam" id="PF00271">
    <property type="entry name" value="Helicase_C"/>
    <property type="match status" value="1"/>
</dbReference>
<dbReference type="InterPro" id="IPR027417">
    <property type="entry name" value="P-loop_NTPase"/>
</dbReference>
<keyword evidence="5" id="KW-1185">Reference proteome</keyword>
<dbReference type="CDD" id="cd18793">
    <property type="entry name" value="SF2_C_SNF"/>
    <property type="match status" value="1"/>
</dbReference>
<dbReference type="InterPro" id="IPR000330">
    <property type="entry name" value="SNF2_N"/>
</dbReference>
<dbReference type="EMBL" id="JBHLWN010000012">
    <property type="protein sequence ID" value="MFC0211168.1"/>
    <property type="molecule type" value="Genomic_DNA"/>
</dbReference>
<proteinExistence type="predicted"/>
<dbReference type="RefSeq" id="WP_377468007.1">
    <property type="nucleotide sequence ID" value="NZ_JBHLWN010000012.1"/>
</dbReference>
<dbReference type="Gene3D" id="3.40.50.300">
    <property type="entry name" value="P-loop containing nucleotide triphosphate hydrolases"/>
    <property type="match status" value="1"/>
</dbReference>
<protein>
    <submittedName>
        <fullName evidence="4">DEAD/DEAH box helicase</fullName>
        <ecNumber evidence="4">3.6.4.-</ecNumber>
    </submittedName>
</protein>
<dbReference type="Gene3D" id="3.40.50.10810">
    <property type="entry name" value="Tandem AAA-ATPase domain"/>
    <property type="match status" value="1"/>
</dbReference>
<evidence type="ECO:0000313" key="4">
    <source>
        <dbReference type="EMBL" id="MFC0211168.1"/>
    </source>
</evidence>
<dbReference type="Pfam" id="PF00176">
    <property type="entry name" value="SNF2-rel_dom"/>
    <property type="match status" value="1"/>
</dbReference>
<sequence>MSYDEEQQSARSRGKSYTSLLYPHGETPVDDEGLVRGILGLFGSGRSSRSTAGRYIADTRTTLAVEFTLSPIAAGSRRTMLGIDMKIGPKRLYIVQKLREFLRAVERGQAFPITKGFVYDPAKHVLLPEDHAVVRKLIDLMNHEEWYYDSVNLSNGGMARTAGDRTLTVPPDAWEELIPLAAQSQHALLEHGGAAYPTFLVADEPLPLEFRLDELPEEGCRLTVRGLEQMTVLEAYGLALSGHRLFRMEPEQARQLAELKQLLERADQQHVEILSGQLDAFVEKAIPGLMKLGNVRIAQAVTDRIVVLPLKARLYLDRVKDRLLAGLEFQYGDIVIDPLNTEHSRRGERRILMRDGDREGRIMELLERGGFVQTAGGFFIDDEETEYGFLYHIVPELEKLVDIYATSAVKARLVTDLKPPRVTVNVDERVDWLEIRFDMSGIPQSVIRDIVSSLEVKRQYYRMPEGALLPLESAEFQDLVRLLNELGVRKGDLNANMELRVPAVRGLRLLESEPSYGSSVKIGKSLRELLEHLRHPERLDFPVPASLESVLRDYQKFGYGWMKALAHYGFGGVLADDMGLGKTLQSIAYLVSELQDIRDRGEPALIVAPASLTYNWLNELRRFAPEVRAVVADGERQERSHKLTREAIGQADVIITSYPLLRIDAELYAGRMFHTFILDEAQAFKNASTQTAQAVKVIQARQRFALTGTPMENRLEELWSIYAVVFPELFPNRKRFGELSQEEVARRIRPFLLRRLKRDVLKELPEKIESMAACELLPEQKQLYAAHLAKLQHDAYKHLNEDDFGFQKNRIKILAGLTRLRQLICHPALFVEGYTGSSAKFELLFELVEECRAAGRRLLVFSQFTEMLDLIGRELAYRGVSHFYLDGHTPAAERVQLCSRFNEGERELFLISLKAGGTGLNLTGADTVVLYDLWWNPAVELQAMDRAHRIGQKNVVQVIRLIAQGTIEDKMYELQQRKRRLIDDVIQPGEEALSGLTEQELREILTI</sequence>
<dbReference type="InterPro" id="IPR038718">
    <property type="entry name" value="SNF2-like_sf"/>
</dbReference>
<name>A0ABV6DEU3_9BACL</name>
<dbReference type="PROSITE" id="PS51192">
    <property type="entry name" value="HELICASE_ATP_BIND_1"/>
    <property type="match status" value="1"/>
</dbReference>
<keyword evidence="4" id="KW-0347">Helicase</keyword>
<dbReference type="Pfam" id="PF08455">
    <property type="entry name" value="SNF2_assoc"/>
    <property type="match status" value="1"/>
</dbReference>
<dbReference type="GO" id="GO:0004386">
    <property type="term" value="F:helicase activity"/>
    <property type="evidence" value="ECO:0007669"/>
    <property type="project" value="UniProtKB-KW"/>
</dbReference>
<dbReference type="InterPro" id="IPR001650">
    <property type="entry name" value="Helicase_C-like"/>
</dbReference>
<evidence type="ECO:0000259" key="3">
    <source>
        <dbReference type="PROSITE" id="PS51194"/>
    </source>
</evidence>
<reference evidence="4 5" key="1">
    <citation type="submission" date="2024-09" db="EMBL/GenBank/DDBJ databases">
        <authorList>
            <person name="Sun Q."/>
            <person name="Mori K."/>
        </authorList>
    </citation>
    <scope>NUCLEOTIDE SEQUENCE [LARGE SCALE GENOMIC DNA]</scope>
    <source>
        <strain evidence="4 5">CCM 7759</strain>
    </source>
</reference>
<dbReference type="PANTHER" id="PTHR10799">
    <property type="entry name" value="SNF2/RAD54 HELICASE FAMILY"/>
    <property type="match status" value="1"/>
</dbReference>
<dbReference type="SUPFAM" id="SSF52540">
    <property type="entry name" value="P-loop containing nucleoside triphosphate hydrolases"/>
    <property type="match status" value="2"/>
</dbReference>
<organism evidence="4 5">
    <name type="scientific">Paenibacillus chartarius</name>
    <dbReference type="NCBI Taxonomy" id="747481"/>
    <lineage>
        <taxon>Bacteria</taxon>
        <taxon>Bacillati</taxon>
        <taxon>Bacillota</taxon>
        <taxon>Bacilli</taxon>
        <taxon>Bacillales</taxon>
        <taxon>Paenibacillaceae</taxon>
        <taxon>Paenibacillus</taxon>
    </lineage>
</organism>
<dbReference type="SMART" id="SM00490">
    <property type="entry name" value="HELICc"/>
    <property type="match status" value="1"/>
</dbReference>
<dbReference type="GO" id="GO:0016787">
    <property type="term" value="F:hydrolase activity"/>
    <property type="evidence" value="ECO:0007669"/>
    <property type="project" value="UniProtKB-KW"/>
</dbReference>
<evidence type="ECO:0000313" key="5">
    <source>
        <dbReference type="Proteomes" id="UP001589776"/>
    </source>
</evidence>
<dbReference type="InterPro" id="IPR014001">
    <property type="entry name" value="Helicase_ATP-bd"/>
</dbReference>
<feature type="domain" description="Helicase C-terminal" evidence="3">
    <location>
        <begin position="843"/>
        <end position="994"/>
    </location>
</feature>
<dbReference type="EC" id="3.6.4.-" evidence="4"/>
<dbReference type="Proteomes" id="UP001589776">
    <property type="component" value="Unassembled WGS sequence"/>
</dbReference>
<dbReference type="InterPro" id="IPR049730">
    <property type="entry name" value="SNF2/RAD54-like_C"/>
</dbReference>
<gene>
    <name evidence="4" type="ORF">ACFFK0_01685</name>
</gene>